<dbReference type="GO" id="GO:0045332">
    <property type="term" value="P:phospholipid translocation"/>
    <property type="evidence" value="ECO:0007669"/>
    <property type="project" value="TreeGrafter"/>
</dbReference>
<evidence type="ECO:0000313" key="7">
    <source>
        <dbReference type="Proteomes" id="UP000813385"/>
    </source>
</evidence>
<dbReference type="GO" id="GO:0005768">
    <property type="term" value="C:endosome"/>
    <property type="evidence" value="ECO:0007669"/>
    <property type="project" value="TreeGrafter"/>
</dbReference>
<keyword evidence="7" id="KW-1185">Reference proteome</keyword>
<dbReference type="PANTHER" id="PTHR14856">
    <property type="entry name" value="PQ-LOOP REPEAT-CONTAINING PROTEIN 1-LIKE PROTEIN"/>
    <property type="match status" value="1"/>
</dbReference>
<name>A0A8K0TJ45_9PEZI</name>
<dbReference type="PANTHER" id="PTHR14856:SF9">
    <property type="entry name" value="PQ-LOOP REPEAT-CONTAINING PROTEIN 1"/>
    <property type="match status" value="1"/>
</dbReference>
<evidence type="ECO:0000256" key="4">
    <source>
        <dbReference type="ARBA" id="ARBA00023136"/>
    </source>
</evidence>
<dbReference type="GO" id="GO:0016020">
    <property type="term" value="C:membrane"/>
    <property type="evidence" value="ECO:0007669"/>
    <property type="project" value="UniProtKB-SubCell"/>
</dbReference>
<keyword evidence="4 5" id="KW-0472">Membrane</keyword>
<comment type="caution">
    <text evidence="6">The sequence shown here is derived from an EMBL/GenBank/DDBJ whole genome shotgun (WGS) entry which is preliminary data.</text>
</comment>
<dbReference type="SMART" id="SM00679">
    <property type="entry name" value="CTNS"/>
    <property type="match status" value="2"/>
</dbReference>
<dbReference type="GO" id="GO:0005802">
    <property type="term" value="C:trans-Golgi network"/>
    <property type="evidence" value="ECO:0007669"/>
    <property type="project" value="TreeGrafter"/>
</dbReference>
<dbReference type="EMBL" id="JAGPXD010000003">
    <property type="protein sequence ID" value="KAH7363069.1"/>
    <property type="molecule type" value="Genomic_DNA"/>
</dbReference>
<feature type="transmembrane region" description="Helical" evidence="5">
    <location>
        <begin position="6"/>
        <end position="24"/>
    </location>
</feature>
<accession>A0A8K0TJ45</accession>
<dbReference type="GO" id="GO:0042147">
    <property type="term" value="P:retrograde transport, endosome to Golgi"/>
    <property type="evidence" value="ECO:0007669"/>
    <property type="project" value="TreeGrafter"/>
</dbReference>
<comment type="subcellular location">
    <subcellularLocation>
        <location evidence="1">Membrane</location>
        <topology evidence="1">Multi-pass membrane protein</topology>
    </subcellularLocation>
</comment>
<evidence type="ECO:0000256" key="1">
    <source>
        <dbReference type="ARBA" id="ARBA00004141"/>
    </source>
</evidence>
<evidence type="ECO:0000256" key="5">
    <source>
        <dbReference type="SAM" id="Phobius"/>
    </source>
</evidence>
<dbReference type="Proteomes" id="UP000813385">
    <property type="component" value="Unassembled WGS sequence"/>
</dbReference>
<feature type="transmembrane region" description="Helical" evidence="5">
    <location>
        <begin position="130"/>
        <end position="148"/>
    </location>
</feature>
<dbReference type="Pfam" id="PF04193">
    <property type="entry name" value="PQ-loop"/>
    <property type="match status" value="1"/>
</dbReference>
<dbReference type="InterPro" id="IPR006603">
    <property type="entry name" value="PQ-loop_rpt"/>
</dbReference>
<proteinExistence type="predicted"/>
<dbReference type="InterPro" id="IPR052241">
    <property type="entry name" value="SLC66/Scramblase_ANY1"/>
</dbReference>
<sequence length="261" mass="29675">MWFTTLTGYVAPFFIIMSPILSYSDQAVSMHRNKSSAGFSLDIPLIMLVASILKLFYWPEAHFDYSLLIQAAIMIVVQVILLKIALDHRPPPSSKGGEAAVPFALVGQEEEYRRPFDFWQWRTPKPYWHALLYFVGGLFIVEFLLMGNEPLYEAYSVTIGYVGLATEAILPIPQIMTNMRSRSCRGFRLSLLASWLIGDTMKMFWFFTATTEIPMAFKIGGMFQASCDAFLGIQYWMYGDGTPEVIKEHPLTDFPISETKA</sequence>
<keyword evidence="3 5" id="KW-1133">Transmembrane helix</keyword>
<organism evidence="6 7">
    <name type="scientific">Plectosphaerella cucumerina</name>
    <dbReference type="NCBI Taxonomy" id="40658"/>
    <lineage>
        <taxon>Eukaryota</taxon>
        <taxon>Fungi</taxon>
        <taxon>Dikarya</taxon>
        <taxon>Ascomycota</taxon>
        <taxon>Pezizomycotina</taxon>
        <taxon>Sordariomycetes</taxon>
        <taxon>Hypocreomycetidae</taxon>
        <taxon>Glomerellales</taxon>
        <taxon>Plectosphaerellaceae</taxon>
        <taxon>Plectosphaerella</taxon>
    </lineage>
</organism>
<dbReference type="AlphaFoldDB" id="A0A8K0TJ45"/>
<feature type="transmembrane region" description="Helical" evidence="5">
    <location>
        <begin position="65"/>
        <end position="86"/>
    </location>
</feature>
<dbReference type="GO" id="GO:0005829">
    <property type="term" value="C:cytosol"/>
    <property type="evidence" value="ECO:0007669"/>
    <property type="project" value="GOC"/>
</dbReference>
<evidence type="ECO:0000256" key="2">
    <source>
        <dbReference type="ARBA" id="ARBA00022692"/>
    </source>
</evidence>
<gene>
    <name evidence="6" type="ORF">B0T11DRAFT_282005</name>
</gene>
<dbReference type="OrthoDB" id="292213at2759"/>
<feature type="transmembrane region" description="Helical" evidence="5">
    <location>
        <begin position="187"/>
        <end position="207"/>
    </location>
</feature>
<feature type="transmembrane region" description="Helical" evidence="5">
    <location>
        <begin position="154"/>
        <end position="175"/>
    </location>
</feature>
<dbReference type="Gene3D" id="1.20.1280.290">
    <property type="match status" value="2"/>
</dbReference>
<evidence type="ECO:0000256" key="3">
    <source>
        <dbReference type="ARBA" id="ARBA00022989"/>
    </source>
</evidence>
<evidence type="ECO:0000313" key="6">
    <source>
        <dbReference type="EMBL" id="KAH7363069.1"/>
    </source>
</evidence>
<reference evidence="6" key="1">
    <citation type="journal article" date="2021" name="Nat. Commun.">
        <title>Genetic determinants of endophytism in the Arabidopsis root mycobiome.</title>
        <authorList>
            <person name="Mesny F."/>
            <person name="Miyauchi S."/>
            <person name="Thiergart T."/>
            <person name="Pickel B."/>
            <person name="Atanasova L."/>
            <person name="Karlsson M."/>
            <person name="Huettel B."/>
            <person name="Barry K.W."/>
            <person name="Haridas S."/>
            <person name="Chen C."/>
            <person name="Bauer D."/>
            <person name="Andreopoulos W."/>
            <person name="Pangilinan J."/>
            <person name="LaButti K."/>
            <person name="Riley R."/>
            <person name="Lipzen A."/>
            <person name="Clum A."/>
            <person name="Drula E."/>
            <person name="Henrissat B."/>
            <person name="Kohler A."/>
            <person name="Grigoriev I.V."/>
            <person name="Martin F.M."/>
            <person name="Hacquard S."/>
        </authorList>
    </citation>
    <scope>NUCLEOTIDE SEQUENCE</scope>
    <source>
        <strain evidence="6">MPI-CAGE-AT-0016</strain>
    </source>
</reference>
<feature type="transmembrane region" description="Helical" evidence="5">
    <location>
        <begin position="36"/>
        <end position="59"/>
    </location>
</feature>
<keyword evidence="2 5" id="KW-0812">Transmembrane</keyword>
<protein>
    <submittedName>
        <fullName evidence="6">PQ loop repeat protein</fullName>
    </submittedName>
</protein>